<dbReference type="InterPro" id="IPR050266">
    <property type="entry name" value="AB_hydrolase_sf"/>
</dbReference>
<dbReference type="PANTHER" id="PTHR43798:SF31">
    <property type="entry name" value="AB HYDROLASE SUPERFAMILY PROTEIN YCLE"/>
    <property type="match status" value="1"/>
</dbReference>
<evidence type="ECO:0000256" key="1">
    <source>
        <dbReference type="ARBA" id="ARBA00022801"/>
    </source>
</evidence>
<keyword evidence="1 3" id="KW-0378">Hydrolase</keyword>
<sequence length="227" mass="23970">MPASRTVAVPGTLCSPRIYAPLAAALPGELDAVDWMTAPGPWRIEDVAARVASRIEQHGGPVTLIGHSTGGCIATVVAATRPDLVSGLLLANTGAHMRGHGDVDRILATIASAWGPDLHAAILDRSFAVPLPPDLRAELLAYAARVPAEAALEVLTSQRDLDLTPRLASIRCPVTVLHGVHDRARTLADAQHLVDHLPDSELVTVETGHSPIWEDVPATVAALERLR</sequence>
<dbReference type="GO" id="GO:0016787">
    <property type="term" value="F:hydrolase activity"/>
    <property type="evidence" value="ECO:0007669"/>
    <property type="project" value="UniProtKB-KW"/>
</dbReference>
<comment type="caution">
    <text evidence="3">The sequence shown here is derived from an EMBL/GenBank/DDBJ whole genome shotgun (WGS) entry which is preliminary data.</text>
</comment>
<dbReference type="Pfam" id="PF12697">
    <property type="entry name" value="Abhydrolase_6"/>
    <property type="match status" value="1"/>
</dbReference>
<protein>
    <submittedName>
        <fullName evidence="3">Alpha/beta fold hydrolase</fullName>
    </submittedName>
</protein>
<dbReference type="Gene3D" id="3.40.50.1820">
    <property type="entry name" value="alpha/beta hydrolase"/>
    <property type="match status" value="1"/>
</dbReference>
<dbReference type="PANTHER" id="PTHR43798">
    <property type="entry name" value="MONOACYLGLYCEROL LIPASE"/>
    <property type="match status" value="1"/>
</dbReference>
<organism evidence="3 4">
    <name type="scientific">Amycolatopsis halotolerans</name>
    <dbReference type="NCBI Taxonomy" id="330083"/>
    <lineage>
        <taxon>Bacteria</taxon>
        <taxon>Bacillati</taxon>
        <taxon>Actinomycetota</taxon>
        <taxon>Actinomycetes</taxon>
        <taxon>Pseudonocardiales</taxon>
        <taxon>Pseudonocardiaceae</taxon>
        <taxon>Amycolatopsis</taxon>
    </lineage>
</organism>
<reference evidence="4" key="1">
    <citation type="journal article" date="2019" name="Int. J. Syst. Evol. Microbiol.">
        <title>The Global Catalogue of Microorganisms (GCM) 10K type strain sequencing project: providing services to taxonomists for standard genome sequencing and annotation.</title>
        <authorList>
            <consortium name="The Broad Institute Genomics Platform"/>
            <consortium name="The Broad Institute Genome Sequencing Center for Infectious Disease"/>
            <person name="Wu L."/>
            <person name="Ma J."/>
        </authorList>
    </citation>
    <scope>NUCLEOTIDE SEQUENCE [LARGE SCALE GENOMIC DNA]</scope>
    <source>
        <strain evidence="4">CGMCC 4.7682</strain>
    </source>
</reference>
<proteinExistence type="predicted"/>
<dbReference type="SUPFAM" id="SSF53474">
    <property type="entry name" value="alpha/beta-Hydrolases"/>
    <property type="match status" value="1"/>
</dbReference>
<feature type="domain" description="AB hydrolase-1" evidence="2">
    <location>
        <begin position="8"/>
        <end position="222"/>
    </location>
</feature>
<evidence type="ECO:0000259" key="2">
    <source>
        <dbReference type="Pfam" id="PF12697"/>
    </source>
</evidence>
<evidence type="ECO:0000313" key="4">
    <source>
        <dbReference type="Proteomes" id="UP001595764"/>
    </source>
</evidence>
<keyword evidence="4" id="KW-1185">Reference proteome</keyword>
<name>A0ABV7QTH6_9PSEU</name>
<dbReference type="InterPro" id="IPR029058">
    <property type="entry name" value="AB_hydrolase_fold"/>
</dbReference>
<gene>
    <name evidence="3" type="ORF">ACFORO_40840</name>
</gene>
<dbReference type="Proteomes" id="UP001595764">
    <property type="component" value="Unassembled WGS sequence"/>
</dbReference>
<dbReference type="EMBL" id="JBHRWI010000066">
    <property type="protein sequence ID" value="MFC3516570.1"/>
    <property type="molecule type" value="Genomic_DNA"/>
</dbReference>
<dbReference type="RefSeq" id="WP_377873078.1">
    <property type="nucleotide sequence ID" value="NZ_JBHMAY010000045.1"/>
</dbReference>
<accession>A0ABV7QTH6</accession>
<evidence type="ECO:0000313" key="3">
    <source>
        <dbReference type="EMBL" id="MFC3516570.1"/>
    </source>
</evidence>
<dbReference type="InterPro" id="IPR000073">
    <property type="entry name" value="AB_hydrolase_1"/>
</dbReference>